<keyword evidence="1" id="KW-0812">Transmembrane</keyword>
<dbReference type="EMBL" id="CAKJTG010000012">
    <property type="protein sequence ID" value="CAG9608762.1"/>
    <property type="molecule type" value="Genomic_DNA"/>
</dbReference>
<dbReference type="RefSeq" id="WP_230497002.1">
    <property type="nucleotide sequence ID" value="NZ_CAKJTG010000012.1"/>
</dbReference>
<keyword evidence="1" id="KW-1133">Transmembrane helix</keyword>
<comment type="caution">
    <text evidence="2">The sequence shown here is derived from an EMBL/GenBank/DDBJ whole genome shotgun (WGS) entry which is preliminary data.</text>
</comment>
<accession>A0A9C7LAR8</accession>
<name>A0A9C7LAR8_9BACI</name>
<keyword evidence="1" id="KW-0472">Membrane</keyword>
<gene>
    <name evidence="2" type="ORF">NEOCIP111885_02479</name>
</gene>
<reference evidence="2" key="1">
    <citation type="submission" date="2021-10" db="EMBL/GenBank/DDBJ databases">
        <authorList>
            <person name="Criscuolo A."/>
        </authorList>
    </citation>
    <scope>NUCLEOTIDE SEQUENCE</scope>
    <source>
        <strain evidence="2">CIP111885</strain>
    </source>
</reference>
<evidence type="ECO:0000313" key="2">
    <source>
        <dbReference type="EMBL" id="CAG9608762.1"/>
    </source>
</evidence>
<evidence type="ECO:0000313" key="3">
    <source>
        <dbReference type="Proteomes" id="UP000789845"/>
    </source>
</evidence>
<feature type="transmembrane region" description="Helical" evidence="1">
    <location>
        <begin position="25"/>
        <end position="43"/>
    </location>
</feature>
<organism evidence="2 3">
    <name type="scientific">Pseudoneobacillus rhizosphaerae</name>
    <dbReference type="NCBI Taxonomy" id="2880968"/>
    <lineage>
        <taxon>Bacteria</taxon>
        <taxon>Bacillati</taxon>
        <taxon>Bacillota</taxon>
        <taxon>Bacilli</taxon>
        <taxon>Bacillales</taxon>
        <taxon>Bacillaceae</taxon>
        <taxon>Pseudoneobacillus</taxon>
    </lineage>
</organism>
<dbReference type="Proteomes" id="UP000789845">
    <property type="component" value="Unassembled WGS sequence"/>
</dbReference>
<dbReference type="AlphaFoldDB" id="A0A9C7LAR8"/>
<evidence type="ECO:0000256" key="1">
    <source>
        <dbReference type="SAM" id="Phobius"/>
    </source>
</evidence>
<proteinExistence type="predicted"/>
<sequence length="75" mass="9012">MNAIYALVWLGILFKWGDWRNWEKYYPTILFFIVGDFIYLYLLSDQFPMWRYNPQGYDKDVGITNAHISLSDNGH</sequence>
<protein>
    <submittedName>
        <fullName evidence="2">Uncharacterized protein</fullName>
    </submittedName>
</protein>
<keyword evidence="3" id="KW-1185">Reference proteome</keyword>